<dbReference type="InterPro" id="IPR016187">
    <property type="entry name" value="CTDL_fold"/>
</dbReference>
<proteinExistence type="predicted"/>
<dbReference type="SUPFAM" id="SSF56436">
    <property type="entry name" value="C-type lectin-like"/>
    <property type="match status" value="1"/>
</dbReference>
<keyword evidence="3" id="KW-0677">Repeat</keyword>
<dbReference type="Gene3D" id="3.10.100.10">
    <property type="entry name" value="Mannose-Binding Protein A, subunit A"/>
    <property type="match status" value="1"/>
</dbReference>
<evidence type="ECO:0000256" key="5">
    <source>
        <dbReference type="ARBA" id="ARBA00023136"/>
    </source>
</evidence>
<feature type="compositionally biased region" description="Basic residues" evidence="6">
    <location>
        <begin position="1734"/>
        <end position="1743"/>
    </location>
</feature>
<comment type="subcellular location">
    <subcellularLocation>
        <location evidence="1">Membrane</location>
    </subcellularLocation>
</comment>
<feature type="compositionally biased region" description="Acidic residues" evidence="6">
    <location>
        <begin position="1682"/>
        <end position="1696"/>
    </location>
</feature>
<feature type="transmembrane region" description="Helical" evidence="7">
    <location>
        <begin position="1578"/>
        <end position="1604"/>
    </location>
</feature>
<gene>
    <name evidence="9" type="ORF">SELO1098_LOCUS13904</name>
</gene>
<evidence type="ECO:0000256" key="3">
    <source>
        <dbReference type="ARBA" id="ARBA00022737"/>
    </source>
</evidence>
<protein>
    <recommendedName>
        <fullName evidence="8">PKD/REJ-like domain-containing protein</fullName>
    </recommendedName>
</protein>
<feature type="compositionally biased region" description="Acidic residues" evidence="6">
    <location>
        <begin position="1201"/>
        <end position="1210"/>
    </location>
</feature>
<evidence type="ECO:0000256" key="4">
    <source>
        <dbReference type="ARBA" id="ARBA00022989"/>
    </source>
</evidence>
<feature type="transmembrane region" description="Helical" evidence="7">
    <location>
        <begin position="981"/>
        <end position="1002"/>
    </location>
</feature>
<feature type="transmembrane region" description="Helical" evidence="7">
    <location>
        <begin position="1387"/>
        <end position="1405"/>
    </location>
</feature>
<evidence type="ECO:0000256" key="1">
    <source>
        <dbReference type="ARBA" id="ARBA00004370"/>
    </source>
</evidence>
<keyword evidence="4 7" id="KW-1133">Transmembrane helix</keyword>
<feature type="compositionally biased region" description="Polar residues" evidence="6">
    <location>
        <begin position="1719"/>
        <end position="1731"/>
    </location>
</feature>
<evidence type="ECO:0000256" key="2">
    <source>
        <dbReference type="ARBA" id="ARBA00022692"/>
    </source>
</evidence>
<organism evidence="9">
    <name type="scientific">Spumella elongata</name>
    <dbReference type="NCBI Taxonomy" id="89044"/>
    <lineage>
        <taxon>Eukaryota</taxon>
        <taxon>Sar</taxon>
        <taxon>Stramenopiles</taxon>
        <taxon>Ochrophyta</taxon>
        <taxon>Chrysophyceae</taxon>
        <taxon>Chromulinales</taxon>
        <taxon>Chromulinaceae</taxon>
        <taxon>Spumella</taxon>
    </lineage>
</organism>
<dbReference type="InterPro" id="IPR002859">
    <property type="entry name" value="PKD/REJ-like"/>
</dbReference>
<dbReference type="GO" id="GO:0005886">
    <property type="term" value="C:plasma membrane"/>
    <property type="evidence" value="ECO:0007669"/>
    <property type="project" value="TreeGrafter"/>
</dbReference>
<evidence type="ECO:0000256" key="6">
    <source>
        <dbReference type="SAM" id="MobiDB-lite"/>
    </source>
</evidence>
<dbReference type="EMBL" id="HBIC01027692">
    <property type="protein sequence ID" value="CAE0285063.1"/>
    <property type="molecule type" value="Transcribed_RNA"/>
</dbReference>
<feature type="transmembrane region" description="Helical" evidence="7">
    <location>
        <begin position="874"/>
        <end position="897"/>
    </location>
</feature>
<feature type="region of interest" description="Disordered" evidence="6">
    <location>
        <begin position="86"/>
        <end position="121"/>
    </location>
</feature>
<feature type="region of interest" description="Disordered" evidence="6">
    <location>
        <begin position="1189"/>
        <end position="1249"/>
    </location>
</feature>
<dbReference type="InterPro" id="IPR016186">
    <property type="entry name" value="C-type_lectin-like/link_sf"/>
</dbReference>
<dbReference type="PANTHER" id="PTHR46730:SF1">
    <property type="entry name" value="PLAT DOMAIN-CONTAINING PROTEIN"/>
    <property type="match status" value="1"/>
</dbReference>
<keyword evidence="5 7" id="KW-0472">Membrane</keyword>
<feature type="transmembrane region" description="Helical" evidence="7">
    <location>
        <begin position="1538"/>
        <end position="1558"/>
    </location>
</feature>
<evidence type="ECO:0000313" key="9">
    <source>
        <dbReference type="EMBL" id="CAE0285063.1"/>
    </source>
</evidence>
<name>A0A7S3M5U4_9STRA</name>
<feature type="transmembrane region" description="Helical" evidence="7">
    <location>
        <begin position="1417"/>
        <end position="1433"/>
    </location>
</feature>
<feature type="compositionally biased region" description="Basic and acidic residues" evidence="6">
    <location>
        <begin position="1654"/>
        <end position="1672"/>
    </location>
</feature>
<feature type="compositionally biased region" description="Polar residues" evidence="6">
    <location>
        <begin position="1219"/>
        <end position="1249"/>
    </location>
</feature>
<feature type="compositionally biased region" description="Basic and acidic residues" evidence="6">
    <location>
        <begin position="1697"/>
        <end position="1718"/>
    </location>
</feature>
<dbReference type="Pfam" id="PF02010">
    <property type="entry name" value="REJ"/>
    <property type="match status" value="1"/>
</dbReference>
<keyword evidence="2 7" id="KW-0812">Transmembrane</keyword>
<feature type="region of interest" description="Disordered" evidence="6">
    <location>
        <begin position="1633"/>
        <end position="1760"/>
    </location>
</feature>
<dbReference type="PANTHER" id="PTHR46730">
    <property type="entry name" value="POLYCYSTIN-1"/>
    <property type="match status" value="1"/>
</dbReference>
<feature type="transmembrane region" description="Helical" evidence="7">
    <location>
        <begin position="1059"/>
        <end position="1078"/>
    </location>
</feature>
<reference evidence="9" key="1">
    <citation type="submission" date="2021-01" db="EMBL/GenBank/DDBJ databases">
        <authorList>
            <person name="Corre E."/>
            <person name="Pelletier E."/>
            <person name="Niang G."/>
            <person name="Scheremetjew M."/>
            <person name="Finn R."/>
            <person name="Kale V."/>
            <person name="Holt S."/>
            <person name="Cochrane G."/>
            <person name="Meng A."/>
            <person name="Brown T."/>
            <person name="Cohen L."/>
        </authorList>
    </citation>
    <scope>NUCLEOTIDE SEQUENCE</scope>
    <source>
        <strain evidence="9">CCAP 955/1</strain>
    </source>
</reference>
<feature type="compositionally biased region" description="Low complexity" evidence="6">
    <location>
        <begin position="91"/>
        <end position="110"/>
    </location>
</feature>
<dbReference type="GO" id="GO:0006816">
    <property type="term" value="P:calcium ion transport"/>
    <property type="evidence" value="ECO:0007669"/>
    <property type="project" value="TreeGrafter"/>
</dbReference>
<dbReference type="GO" id="GO:0005261">
    <property type="term" value="F:monoatomic cation channel activity"/>
    <property type="evidence" value="ECO:0007669"/>
    <property type="project" value="TreeGrafter"/>
</dbReference>
<sequence length="1795" mass="193121">MSTIPAGTSGHSSLGNTAFVGMTDLNLTGTWDRPFGCVTSYTNWQSGRPSTTKTNQKFVVMQQDGQWIDSDATGLETQCTCQYALPPPTRNPTMTPTKVPTTMQPTKVPTFRPSRDPTRRPTAIPSVYDAEAPIVAIASDNSVTSLNTEVKVTYTGTVTAKEPCFAIWTVDSVAPTLESVVTTVTRVDAGANSKVVNLVLAPYTLPVRATLMFTFTCGTSATAIVVTTNGPPLPGVLTVLPSTGVEVTTTFLFEASGWSDTDLPLKYAFSFVSPTSGALQSLQDKSLTNKTAAGLPAGTAAAQNQVRTVVVVYDSLEANSNTTSVVTVTKQTSAVALQSSILSLLSSSSGDATATKSAISVGAAALNSVSCAHAPDCTALHRLGCAKVQDTCGACLVGYIGTAGDSNSACLSPADIQLSASTVKTCEKNSDCNSWEECDLTAASPVCALPTKACPDACSNHGTCARININTQKPALDCKTNNPTCEAVCTCSAGYTGSNCATTAAELVAKQAVRTQLISSLTGLTSSDEASSDSVVSWSNSLAALTQDPYELSAIAAAAASDVSLSIVNGAQSTASVTFESIAGVLASVDAVAFASANAVPVGEKMLETVSLFADLVTSQRVSGESSVEYIYDSFRSASVRQFAAPSAGLKVSTPQTFAELSANIPAASASLALTGDTEEEVAVSLVSTAASSYGANGTAFNSNPLRLQVSRASTDATKVTLVLHNHEAQEYTNETIADSLMLNSTCTGVEDTSVYYFPCPLSDKVLKHNCTGLSGIMTSYCPIKAPSCSVKDPSTGAFVAENSVCSVVSFDAYSTTCECVLASAPANRRLSNDALDQSGVLDLVTATTFLGNQFADTFMASGQFDSPEAFQRVLTVIVMFSTLWACGLALIVGCAWRRKVMEKKNSKDLSKLERKMQSAQVSRSPAAVRQYLADYVRETLPSVFSSKPFFSRMYGEVKRHHRYLKLITAPNGQSGDKERVLTAVELLSIQTMLMFLLALLYDMQGPSDDGSCAYKLDPTECTRRVSPFDSSQSYCDWATSENGDSSCVYQSPKFTLQVMIYIGVMVALLVALISYPVDRLFELLNAPDVDEMKAINDPSLMKRAANHAQHVVRRVSVVANNIADAAQTSTRKIFAGSETRKLPESTEAAHALASASMTVIAANSQQFLMNRQLSRVRSYYASGGKFGASTTSKKGLSYDSDSDDSNSESDSDKSVGSTNVRSAQKTNCVDRTSSDNSNNSLGVSEISISSQPSADDVMTTFSNLEEQVLCQRRLLKPSELELFDFQWGMDPNGDFTRSDRSVIPCVKGKPGSQELILKELRYVKTEAAKRTEKLRNATDQHTGLEILHLFIIDLLGRNTSAARIFEIKSAEDFKHTKVVTKWAKRMAVVAIIALNAFFVYYAMLTGYQRGVSWQRVYLFACIAQFFVEIFLFETMECVWVNCAVPVLVSAEVQQVSESIVAVVQELCAGNAVAADPKYFLNAPDYLFVSTNVAKKFPSLMESILVQAYSSHVPGELAKTWQVGSIARIQRHHRLRRTTLLGLTMGTLQFMGTAPFIVHRMFVRAVQPFVLSGLVLLWNFVVASTASVVVTVILLLIILAAAAYMRHRDRTAMATQRIEIQFDKDVEFSAVPDEVDTPDVGELHKPKKAFSKQSAEEKLTESSAHRGGDSPRRTRYVSFDQLGEEDAQSEDEEEQDAKEFHPRSNAESKDESESHTADTRSSIASLVTIDSTVKVRRHRRPQRFRVQSSQSETDESSLPIHYFAGASIENITEEGCESDSSSDFTTDSCNVVVRK</sequence>
<accession>A0A7S3M5U4</accession>
<feature type="domain" description="PKD/REJ-like" evidence="8">
    <location>
        <begin position="220"/>
        <end position="347"/>
    </location>
</feature>
<evidence type="ECO:0000256" key="7">
    <source>
        <dbReference type="SAM" id="Phobius"/>
    </source>
</evidence>
<evidence type="ECO:0000259" key="8">
    <source>
        <dbReference type="Pfam" id="PF02010"/>
    </source>
</evidence>